<gene>
    <name evidence="2" type="ORF">PENTCL1PPCAC_9367</name>
</gene>
<keyword evidence="3" id="KW-1185">Reference proteome</keyword>
<dbReference type="EMBL" id="BTSX01000003">
    <property type="protein sequence ID" value="GMS87192.1"/>
    <property type="molecule type" value="Genomic_DNA"/>
</dbReference>
<evidence type="ECO:0000313" key="3">
    <source>
        <dbReference type="Proteomes" id="UP001432027"/>
    </source>
</evidence>
<feature type="non-terminal residue" evidence="2">
    <location>
        <position position="1"/>
    </location>
</feature>
<dbReference type="Proteomes" id="UP001432027">
    <property type="component" value="Unassembled WGS sequence"/>
</dbReference>
<comment type="caution">
    <text evidence="2">The sequence shown here is derived from an EMBL/GenBank/DDBJ whole genome shotgun (WGS) entry which is preliminary data.</text>
</comment>
<sequence length="291" mass="29159">ALLRSVGLLSSPRLSLQCSSGRRSASSTATAAAARCPGRSSDRTGIATSAGAGRAAARLPTATAAAAAVHRAAVLPATAAAATATAAVCGPAAEAAAGAAETAAGAAVRSAAAAAAAAAGRSSAAAEIRLPGCAGRLPADPVQVVRVRADWGWLPDWRSPLAAPPSGALSRRRQHCHREPGGSIPVLRPGSEHRAAPSVAVAVQPVCQLRSDRPAVAHLPPGRLSARALRVRVRWSQSRLQTAAATAVRSALRGTVVAWFGRSRCDCGGAGCEQQRGSGSASSSLARPWIR</sequence>
<feature type="compositionally biased region" description="Low complexity" evidence="1">
    <location>
        <begin position="274"/>
        <end position="291"/>
    </location>
</feature>
<reference evidence="2" key="1">
    <citation type="submission" date="2023-10" db="EMBL/GenBank/DDBJ databases">
        <title>Genome assembly of Pristionchus species.</title>
        <authorList>
            <person name="Yoshida K."/>
            <person name="Sommer R.J."/>
        </authorList>
    </citation>
    <scope>NUCLEOTIDE SEQUENCE</scope>
    <source>
        <strain evidence="2">RS0144</strain>
    </source>
</reference>
<accession>A0AAV5SV06</accession>
<evidence type="ECO:0000256" key="1">
    <source>
        <dbReference type="SAM" id="MobiDB-lite"/>
    </source>
</evidence>
<feature type="region of interest" description="Disordered" evidence="1">
    <location>
        <begin position="163"/>
        <end position="191"/>
    </location>
</feature>
<protein>
    <submittedName>
        <fullName evidence="2">Uncharacterized protein</fullName>
    </submittedName>
</protein>
<dbReference type="AlphaFoldDB" id="A0AAV5SV06"/>
<evidence type="ECO:0000313" key="2">
    <source>
        <dbReference type="EMBL" id="GMS87192.1"/>
    </source>
</evidence>
<name>A0AAV5SV06_9BILA</name>
<proteinExistence type="predicted"/>
<feature type="region of interest" description="Disordered" evidence="1">
    <location>
        <begin position="270"/>
        <end position="291"/>
    </location>
</feature>
<organism evidence="2 3">
    <name type="scientific">Pristionchus entomophagus</name>
    <dbReference type="NCBI Taxonomy" id="358040"/>
    <lineage>
        <taxon>Eukaryota</taxon>
        <taxon>Metazoa</taxon>
        <taxon>Ecdysozoa</taxon>
        <taxon>Nematoda</taxon>
        <taxon>Chromadorea</taxon>
        <taxon>Rhabditida</taxon>
        <taxon>Rhabditina</taxon>
        <taxon>Diplogasteromorpha</taxon>
        <taxon>Diplogasteroidea</taxon>
        <taxon>Neodiplogasteridae</taxon>
        <taxon>Pristionchus</taxon>
    </lineage>
</organism>